<sequence>MKILVRRIGPACDGRGMAIASEVTLRPATEEDLPGIGLLLSNAFGVSPREDPVVTAQRLKLFPLDRALVAVDGGRVVGHTRDTTMTLTVPGAHPVEVCGVAGVAVAPTHRRRGILRAMYTELHERTEAAGLPLTIFTASRATIYGRFGYGPCVVENRVTIDRRFAEFLRTAPDPGGVTLSSLDDAIAVAPGIYDRWRRLVPGAQARPHSAWLIQLVGSGGQAALYALTHPDGYALYRYDNPEPRKLTAEVVELRAVTAEAHAALWRALLGLDLVDTVTATIGDDDPLPHLLTDSRLVRTVSRHDGLWARPMDVPAALSARDYETDLDVVVAVDDPFRHAGGTFALRVRDGRAECEPTTRTPDLELGIDVLGSLYLGAHSARTFAGANRVRAKNARVLADVDRAFRAEREPVLGWFF</sequence>
<evidence type="ECO:0000259" key="6">
    <source>
        <dbReference type="PROSITE" id="PS51186"/>
    </source>
</evidence>
<keyword evidence="4 5" id="KW-0012">Acyltransferase</keyword>
<reference evidence="7 8" key="1">
    <citation type="submission" date="2017-07" db="EMBL/GenBank/DDBJ databases">
        <title>First draft Genome Sequence of Nocardia cerradoensis isolated from human infection.</title>
        <authorList>
            <person name="Carrasco G."/>
        </authorList>
    </citation>
    <scope>NUCLEOTIDE SEQUENCE [LARGE SCALE GENOMIC DNA]</scope>
    <source>
        <strain evidence="7 8">CNM20130759</strain>
    </source>
</reference>
<dbReference type="InterPro" id="IPR036527">
    <property type="entry name" value="SCP2_sterol-bd_dom_sf"/>
</dbReference>
<name>A0A231H740_9NOCA</name>
<feature type="active site" description="Proton donor" evidence="5">
    <location>
        <position position="144"/>
    </location>
</feature>
<dbReference type="PANTHER" id="PTHR37817">
    <property type="entry name" value="N-ACETYLTRANSFERASE EIS"/>
    <property type="match status" value="1"/>
</dbReference>
<evidence type="ECO:0000256" key="2">
    <source>
        <dbReference type="ARBA" id="ARBA00022488"/>
    </source>
</evidence>
<comment type="subunit">
    <text evidence="5">Homohexamer; trimer of dimers.</text>
</comment>
<dbReference type="SUPFAM" id="SSF55729">
    <property type="entry name" value="Acyl-CoA N-acyltransferases (Nat)"/>
    <property type="match status" value="1"/>
</dbReference>
<dbReference type="EMBL" id="NGAF01000006">
    <property type="protein sequence ID" value="OXR44668.1"/>
    <property type="molecule type" value="Genomic_DNA"/>
</dbReference>
<dbReference type="GO" id="GO:0034069">
    <property type="term" value="F:aminoglycoside N-acetyltransferase activity"/>
    <property type="evidence" value="ECO:0007669"/>
    <property type="project" value="TreeGrafter"/>
</dbReference>
<feature type="domain" description="N-acetyltransferase" evidence="6">
    <location>
        <begin position="23"/>
        <end position="172"/>
    </location>
</feature>
<accession>A0A231H740</accession>
<dbReference type="Pfam" id="PF17668">
    <property type="entry name" value="Acetyltransf_17"/>
    <property type="match status" value="1"/>
</dbReference>
<dbReference type="Pfam" id="PF13530">
    <property type="entry name" value="SCP2_2"/>
    <property type="match status" value="1"/>
</dbReference>
<proteinExistence type="inferred from homology"/>
<dbReference type="PANTHER" id="PTHR37817:SF1">
    <property type="entry name" value="N-ACETYLTRANSFERASE EIS"/>
    <property type="match status" value="1"/>
</dbReference>
<dbReference type="InterPro" id="IPR022902">
    <property type="entry name" value="NAcTrfase_Eis"/>
</dbReference>
<organism evidence="7 8">
    <name type="scientific">Nocardia cerradoensis</name>
    <dbReference type="NCBI Taxonomy" id="85688"/>
    <lineage>
        <taxon>Bacteria</taxon>
        <taxon>Bacillati</taxon>
        <taxon>Actinomycetota</taxon>
        <taxon>Actinomycetes</taxon>
        <taxon>Mycobacteriales</taxon>
        <taxon>Nocardiaceae</taxon>
        <taxon>Nocardia</taxon>
    </lineage>
</organism>
<dbReference type="InterPro" id="IPR051554">
    <property type="entry name" value="Acetyltransferase_Eis"/>
</dbReference>
<dbReference type="InterPro" id="IPR041380">
    <property type="entry name" value="Acetyltransf_17"/>
</dbReference>
<keyword evidence="3 5" id="KW-0808">Transferase</keyword>
<feature type="binding site" evidence="5">
    <location>
        <begin position="111"/>
        <end position="116"/>
    </location>
    <ligand>
        <name>acetyl-CoA</name>
        <dbReference type="ChEBI" id="CHEBI:57288"/>
    </ligand>
</feature>
<evidence type="ECO:0000256" key="4">
    <source>
        <dbReference type="ARBA" id="ARBA00023315"/>
    </source>
</evidence>
<evidence type="ECO:0000313" key="7">
    <source>
        <dbReference type="EMBL" id="OXR44668.1"/>
    </source>
</evidence>
<dbReference type="NCBIfam" id="NF002367">
    <property type="entry name" value="PRK01346.1-4"/>
    <property type="match status" value="1"/>
</dbReference>
<comment type="caution">
    <text evidence="7">The sequence shown here is derived from an EMBL/GenBank/DDBJ whole genome shotgun (WGS) entry which is preliminary data.</text>
</comment>
<comment type="caution">
    <text evidence="5">Lacks conserved residue(s) required for the propagation of feature annotation.</text>
</comment>
<dbReference type="AlphaFoldDB" id="A0A231H740"/>
<protein>
    <submittedName>
        <fullName evidence="7">Enhanced intracellular survival protein</fullName>
    </submittedName>
</protein>
<evidence type="ECO:0000313" key="8">
    <source>
        <dbReference type="Proteomes" id="UP000215506"/>
    </source>
</evidence>
<feature type="binding site" evidence="5">
    <location>
        <begin position="103"/>
        <end position="105"/>
    </location>
    <ligand>
        <name>acetyl-CoA</name>
        <dbReference type="ChEBI" id="CHEBI:57288"/>
    </ligand>
</feature>
<gene>
    <name evidence="7" type="primary">eis_1</name>
    <name evidence="7" type="ORF">B7C42_03462</name>
</gene>
<feature type="active site" description="Proton acceptor; via carboxylate" evidence="5">
    <location>
        <position position="416"/>
    </location>
</feature>
<dbReference type="Gene3D" id="3.30.1050.10">
    <property type="entry name" value="SCP2 sterol-binding domain"/>
    <property type="match status" value="1"/>
</dbReference>
<evidence type="ECO:0000256" key="3">
    <source>
        <dbReference type="ARBA" id="ARBA00022679"/>
    </source>
</evidence>
<keyword evidence="8" id="KW-1185">Reference proteome</keyword>
<dbReference type="InterPro" id="IPR025559">
    <property type="entry name" value="Eis_dom"/>
</dbReference>
<dbReference type="SUPFAM" id="SSF55718">
    <property type="entry name" value="SCP-like"/>
    <property type="match status" value="1"/>
</dbReference>
<dbReference type="CDD" id="cd04301">
    <property type="entry name" value="NAT_SF"/>
    <property type="match status" value="1"/>
</dbReference>
<dbReference type="InterPro" id="IPR000182">
    <property type="entry name" value="GNAT_dom"/>
</dbReference>
<dbReference type="Proteomes" id="UP000215506">
    <property type="component" value="Unassembled WGS sequence"/>
</dbReference>
<evidence type="ECO:0000256" key="5">
    <source>
        <dbReference type="HAMAP-Rule" id="MF_01812"/>
    </source>
</evidence>
<dbReference type="PROSITE" id="PS51186">
    <property type="entry name" value="GNAT"/>
    <property type="match status" value="1"/>
</dbReference>
<dbReference type="HAMAP" id="MF_01812">
    <property type="entry name" value="Eis"/>
    <property type="match status" value="1"/>
</dbReference>
<comment type="similarity">
    <text evidence="1 5">Belongs to the acetyltransferase Eis family.</text>
</comment>
<dbReference type="InterPro" id="IPR016181">
    <property type="entry name" value="Acyl_CoA_acyltransferase"/>
</dbReference>
<dbReference type="Gene3D" id="3.40.630.30">
    <property type="match status" value="2"/>
</dbReference>
<dbReference type="GO" id="GO:0030649">
    <property type="term" value="P:aminoglycoside antibiotic catabolic process"/>
    <property type="evidence" value="ECO:0007669"/>
    <property type="project" value="TreeGrafter"/>
</dbReference>
<dbReference type="Pfam" id="PF13527">
    <property type="entry name" value="Acetyltransf_9"/>
    <property type="match status" value="1"/>
</dbReference>
<keyword evidence="2" id="KW-1036">Host cytoplasmic vesicle</keyword>
<evidence type="ECO:0000256" key="1">
    <source>
        <dbReference type="ARBA" id="ARBA00009213"/>
    </source>
</evidence>